<dbReference type="Proteomes" id="UP000324629">
    <property type="component" value="Unassembled WGS sequence"/>
</dbReference>
<keyword evidence="1" id="KW-0175">Coiled coil</keyword>
<comment type="caution">
    <text evidence="3">The sequence shown here is derived from an EMBL/GenBank/DDBJ whole genome shotgun (WGS) entry which is preliminary data.</text>
</comment>
<dbReference type="Pfam" id="PF15967">
    <property type="entry name" value="Nucleoporin_FG2"/>
    <property type="match status" value="1"/>
</dbReference>
<reference evidence="3 4" key="1">
    <citation type="journal article" date="2019" name="Gigascience">
        <title>Whole-genome sequence of the oriental lung fluke Paragonimus westermani.</title>
        <authorList>
            <person name="Oey H."/>
            <person name="Zakrzewski M."/>
            <person name="Narain K."/>
            <person name="Devi K.R."/>
            <person name="Agatsuma T."/>
            <person name="Nawaratna S."/>
            <person name="Gobert G.N."/>
            <person name="Jones M.K."/>
            <person name="Ragan M.A."/>
            <person name="McManus D.P."/>
            <person name="Krause L."/>
        </authorList>
    </citation>
    <scope>NUCLEOTIDE SEQUENCE [LARGE SCALE GENOMIC DNA]</scope>
    <source>
        <strain evidence="3 4">IND2009</strain>
    </source>
</reference>
<evidence type="ECO:0008006" key="5">
    <source>
        <dbReference type="Google" id="ProtNLM"/>
    </source>
</evidence>
<gene>
    <name evidence="3" type="ORF">DEA37_0013427</name>
</gene>
<organism evidence="3 4">
    <name type="scientific">Paragonimus westermani</name>
    <dbReference type="NCBI Taxonomy" id="34504"/>
    <lineage>
        <taxon>Eukaryota</taxon>
        <taxon>Metazoa</taxon>
        <taxon>Spiralia</taxon>
        <taxon>Lophotrochozoa</taxon>
        <taxon>Platyhelminthes</taxon>
        <taxon>Trematoda</taxon>
        <taxon>Digenea</taxon>
        <taxon>Plagiorchiida</taxon>
        <taxon>Troglotremata</taxon>
        <taxon>Troglotrematidae</taxon>
        <taxon>Paragonimus</taxon>
    </lineage>
</organism>
<sequence>MNLSLLGGSGSMTKYRTFLAEQKKVREELVNLSQEPLIKLKDDLASMMHQVSLVTSGLRRFSVQRDRLKEDVLKEEKYVGIAQRNSETGVSGFPENNATTEYFLNKLLEFDVRMRSYKQELEILEEHVNSHSRSYLSPKAVTTTTTAFQFNTSATSTNVQKPLFGFGNTAATTVAASIPATATIGALSLAGQSMKTQLPSSGFTGLGSTSSPGESLFGKRLASKPTSLALPKT</sequence>
<name>A0A5J4NZS5_9TREM</name>
<accession>A0A5J4NZS5</accession>
<proteinExistence type="predicted"/>
<feature type="region of interest" description="Disordered" evidence="2">
    <location>
        <begin position="200"/>
        <end position="233"/>
    </location>
</feature>
<protein>
    <recommendedName>
        <fullName evidence="5">Nucleoporin p58/p45</fullName>
    </recommendedName>
</protein>
<keyword evidence="4" id="KW-1185">Reference proteome</keyword>
<feature type="coiled-coil region" evidence="1">
    <location>
        <begin position="107"/>
        <end position="134"/>
    </location>
</feature>
<evidence type="ECO:0000256" key="1">
    <source>
        <dbReference type="SAM" id="Coils"/>
    </source>
</evidence>
<evidence type="ECO:0000313" key="4">
    <source>
        <dbReference type="Proteomes" id="UP000324629"/>
    </source>
</evidence>
<evidence type="ECO:0000313" key="3">
    <source>
        <dbReference type="EMBL" id="KAA3681059.1"/>
    </source>
</evidence>
<dbReference type="EMBL" id="QNGE01000291">
    <property type="protein sequence ID" value="KAA3681059.1"/>
    <property type="molecule type" value="Genomic_DNA"/>
</dbReference>
<feature type="compositionally biased region" description="Low complexity" evidence="2">
    <location>
        <begin position="200"/>
        <end position="213"/>
    </location>
</feature>
<dbReference type="AlphaFoldDB" id="A0A5J4NZS5"/>
<dbReference type="Gene3D" id="6.10.140.1350">
    <property type="match status" value="1"/>
</dbReference>
<evidence type="ECO:0000256" key="2">
    <source>
        <dbReference type="SAM" id="MobiDB-lite"/>
    </source>
</evidence>